<proteinExistence type="predicted"/>
<gene>
    <name evidence="1" type="ORF">CNN82_07720</name>
</gene>
<dbReference type="Pfam" id="PF15575">
    <property type="entry name" value="Imm49"/>
    <property type="match status" value="1"/>
</dbReference>
<name>A0AB33E7M3_9PSED</name>
<dbReference type="AlphaFoldDB" id="A0AB33E7M3"/>
<protein>
    <recommendedName>
        <fullName evidence="3">Immunity protein 49</fullName>
    </recommendedName>
</protein>
<evidence type="ECO:0000313" key="2">
    <source>
        <dbReference type="Proteomes" id="UP000218385"/>
    </source>
</evidence>
<evidence type="ECO:0000313" key="1">
    <source>
        <dbReference type="EMBL" id="ATE76319.1"/>
    </source>
</evidence>
<dbReference type="EMBL" id="CP023466">
    <property type="protein sequence ID" value="ATE76319.1"/>
    <property type="molecule type" value="Genomic_DNA"/>
</dbReference>
<dbReference type="Proteomes" id="UP000218385">
    <property type="component" value="Chromosome"/>
</dbReference>
<organism evidence="1 2">
    <name type="scientific">Pseudomonas frederiksbergensis</name>
    <dbReference type="NCBI Taxonomy" id="104087"/>
    <lineage>
        <taxon>Bacteria</taxon>
        <taxon>Pseudomonadati</taxon>
        <taxon>Pseudomonadota</taxon>
        <taxon>Gammaproteobacteria</taxon>
        <taxon>Pseudomonadales</taxon>
        <taxon>Pseudomonadaceae</taxon>
        <taxon>Pseudomonas</taxon>
    </lineage>
</organism>
<dbReference type="InterPro" id="IPR029074">
    <property type="entry name" value="Imm49"/>
</dbReference>
<reference evidence="1 2" key="1">
    <citation type="submission" date="2017-09" db="EMBL/GenBank/DDBJ databases">
        <title>Complete Genome sequence of Lysobacter capsici KNU-15.</title>
        <authorList>
            <person name="Kim M.-C."/>
            <person name="Yi H."/>
            <person name="Lee D.-W."/>
            <person name="Shin J.-H."/>
        </authorList>
    </citation>
    <scope>NUCLEOTIDE SEQUENCE [LARGE SCALE GENOMIC DNA]</scope>
    <source>
        <strain evidence="1 2">KNU-15</strain>
    </source>
</reference>
<accession>A0AB33E7M3</accession>
<sequence>MNSFESYGPGKARAKDRLEHTKSHLDGGFDVDGYIVNIESNQGNPVACAGRLSSYAFAKGIYAWFEGADLEVMKNWFYVSGCLHKYQFMLQSDKMNLLPKTMDFMRALVSDNASLIDWFCHCSEIVDEKRVQSTTTADFLAYQIILAVKGDFSQLVERCLRMSANPPKGPKKMFLLDNDFFMALANGDVAGMEAALIELTSPASIKKRLSIESGFSEGLISTFGVIYAKIAWRHGYEVRVDTPYIPVEWLPVKPLANYNPIYSFLK</sequence>
<dbReference type="RefSeq" id="WP_028939363.1">
    <property type="nucleotide sequence ID" value="NZ_CP023466.1"/>
</dbReference>
<evidence type="ECO:0008006" key="3">
    <source>
        <dbReference type="Google" id="ProtNLM"/>
    </source>
</evidence>